<keyword evidence="3" id="KW-0677">Repeat</keyword>
<feature type="repeat" description="WD" evidence="6">
    <location>
        <begin position="261"/>
        <end position="302"/>
    </location>
</feature>
<dbReference type="PANTHER" id="PTHR46200">
    <property type="entry name" value="GATOR COMPLEX PROTEIN WDR24"/>
    <property type="match status" value="1"/>
</dbReference>
<dbReference type="GO" id="GO:0005774">
    <property type="term" value="C:vacuolar membrane"/>
    <property type="evidence" value="ECO:0007669"/>
    <property type="project" value="TreeGrafter"/>
</dbReference>
<name>A0A9P9Y6Z9_9HYPO</name>
<dbReference type="PROSITE" id="PS50294">
    <property type="entry name" value="WD_REPEATS_REGION"/>
    <property type="match status" value="1"/>
</dbReference>
<accession>A0A9P9Y6Z9</accession>
<evidence type="ECO:0000256" key="2">
    <source>
        <dbReference type="ARBA" id="ARBA00022723"/>
    </source>
</evidence>
<proteinExistence type="predicted"/>
<keyword evidence="2" id="KW-0479">Metal-binding</keyword>
<keyword evidence="4" id="KW-0863">Zinc-finger</keyword>
<dbReference type="GO" id="GO:1904263">
    <property type="term" value="P:positive regulation of TORC1 signaling"/>
    <property type="evidence" value="ECO:0007669"/>
    <property type="project" value="TreeGrafter"/>
</dbReference>
<dbReference type="RefSeq" id="XP_051365487.1">
    <property type="nucleotide sequence ID" value="XM_051503130.1"/>
</dbReference>
<dbReference type="InterPro" id="IPR019775">
    <property type="entry name" value="WD40_repeat_CS"/>
</dbReference>
<dbReference type="GO" id="GO:0061700">
    <property type="term" value="C:GATOR2 complex"/>
    <property type="evidence" value="ECO:0007669"/>
    <property type="project" value="TreeGrafter"/>
</dbReference>
<feature type="compositionally biased region" description="Basic residues" evidence="7">
    <location>
        <begin position="476"/>
        <end position="487"/>
    </location>
</feature>
<reference evidence="8" key="1">
    <citation type="journal article" date="2021" name="J Fungi (Basel)">
        <title>Genomic and Metabolomic Analyses of the Marine Fungus Emericellopsis cladophorae: Insights into Saltwater Adaptability Mechanisms and Its Biosynthetic Potential.</title>
        <authorList>
            <person name="Goncalves M.F.M."/>
            <person name="Hilario S."/>
            <person name="Van de Peer Y."/>
            <person name="Esteves A.C."/>
            <person name="Alves A."/>
        </authorList>
    </citation>
    <scope>NUCLEOTIDE SEQUENCE</scope>
    <source>
        <strain evidence="8">MUM 19.33</strain>
    </source>
</reference>
<dbReference type="InterPro" id="IPR001680">
    <property type="entry name" value="WD40_rpt"/>
</dbReference>
<dbReference type="InterPro" id="IPR015943">
    <property type="entry name" value="WD40/YVTN_repeat-like_dom_sf"/>
</dbReference>
<feature type="region of interest" description="Disordered" evidence="7">
    <location>
        <begin position="846"/>
        <end position="882"/>
    </location>
</feature>
<feature type="compositionally biased region" description="Polar residues" evidence="7">
    <location>
        <begin position="449"/>
        <end position="458"/>
    </location>
</feature>
<dbReference type="OrthoDB" id="60955at2759"/>
<dbReference type="SMART" id="SM00320">
    <property type="entry name" value="WD40"/>
    <property type="match status" value="5"/>
</dbReference>
<dbReference type="Gene3D" id="2.130.10.10">
    <property type="entry name" value="YVTN repeat-like/Quinoprotein amine dehydrogenase"/>
    <property type="match status" value="2"/>
</dbReference>
<dbReference type="GO" id="GO:0008270">
    <property type="term" value="F:zinc ion binding"/>
    <property type="evidence" value="ECO:0007669"/>
    <property type="project" value="UniProtKB-KW"/>
</dbReference>
<keyword evidence="9" id="KW-1185">Reference proteome</keyword>
<evidence type="ECO:0000256" key="7">
    <source>
        <dbReference type="SAM" id="MobiDB-lite"/>
    </source>
</evidence>
<feature type="region of interest" description="Disordered" evidence="7">
    <location>
        <begin position="623"/>
        <end position="667"/>
    </location>
</feature>
<dbReference type="PANTHER" id="PTHR46200:SF1">
    <property type="entry name" value="GATOR COMPLEX PROTEIN WDR24"/>
    <property type="match status" value="1"/>
</dbReference>
<feature type="compositionally biased region" description="Polar residues" evidence="7">
    <location>
        <begin position="751"/>
        <end position="776"/>
    </location>
</feature>
<dbReference type="Proteomes" id="UP001055219">
    <property type="component" value="Unassembled WGS sequence"/>
</dbReference>
<dbReference type="PROSITE" id="PS50082">
    <property type="entry name" value="WD_REPEATS_2"/>
    <property type="match status" value="1"/>
</dbReference>
<feature type="compositionally biased region" description="Basic and acidic residues" evidence="7">
    <location>
        <begin position="626"/>
        <end position="638"/>
    </location>
</feature>
<dbReference type="Pfam" id="PF00400">
    <property type="entry name" value="WD40"/>
    <property type="match status" value="1"/>
</dbReference>
<dbReference type="GeneID" id="75833154"/>
<feature type="region of interest" description="Disordered" evidence="7">
    <location>
        <begin position="431"/>
        <end position="507"/>
    </location>
</feature>
<evidence type="ECO:0000256" key="6">
    <source>
        <dbReference type="PROSITE-ProRule" id="PRU00221"/>
    </source>
</evidence>
<keyword evidence="1 6" id="KW-0853">WD repeat</keyword>
<comment type="caution">
    <text evidence="8">The sequence shown here is derived from an EMBL/GenBank/DDBJ whole genome shotgun (WGS) entry which is preliminary data.</text>
</comment>
<sequence>MYSRDSKIMRKLLGRTIPESGTSSSNSPNGHENVEHTLAPTSIPTTFRPAKAQDSVYDAGVPVSCLDVAQDGRTVALGGAHILKTINIDEERPLSFSEGVDIRASISKTATGGPRGNSIADQLNIKDVKWSQSNLIFTACANGRIFAYDAHRIGSDAPHDTVHVQEDSRQIDTLSFSPHAPAWLLSGGKDGVARIFDTEKPIQTRRGYITFRQRWSGLRCIDPISQVAWSPRVGFEIAVGMESGTILKWDVRQPSRPLMRINAHEKACTDISWHPDGLHLISAGSDRKLHVWDMGTSADRRQKPKWTVQTPAPAAVVAWRPGLWSASAGGRRVAQVAVSYDDSSSKRYGTSAVHIFDLARPTMPYKEIERFESSPSGLLWRDQDMLWTVGADGTFNQCDVGFAPRAVDRQSTSAMDISSRGDVLMFLDERPQQPRARASVTRARDANRNFASSPQTPMSVSRSDSEEDVVGSFLAPRRRMHRRRGSGRRPGLSSTPPHAVEELGTSPSPLGLEDSVAVTGLFKMQQAMAFGHVPAAKSVGIYQYLSGVYLETLGKELPLQQGGKNLCDRVMRIMEIYARAAEAVSLFRLAQTWRIMAFGISLLLRRRAQYHFETRIALSQRMKSSRFHDGDASRRSSLQDRFPGRTHITDMDSTSNVPTPLARPADRGVEYSDHAYKAGKMLTPIEEPSSFSIGPNIHGPTGYEPQQRKRLESTPISITSETSEETQKSSTEGYDFYDMDALVEAVDVPHSNDSSWGTVSTQRRGSTLSRNDSTDSYDVFPIPQEDDSLGRKGGLAQEDSVMSEYQSRIRGEAMSNGSDSSPERFRRHMADSSPENVFMISQTTDPADEHMSLGPVPETPRISPPKSPELPSPAKPRQPTIDATPHIIEPDFLPWDDEPPYPHPLISSTSASSGPPLDPETIITRTLAFESKTSPLTPAAIILLLRPLVAEDTIPLAQATAILRQHHNRLTSMSLFTEAAQLRNLALKGWMGLPDWGESYPTIFATAQRDVKVSYLCSSCKRPREIDPADAKSSVWFCDRCKSVMAPCAVCQHREPEPSSFMPSAEEEGKDDSLSGWWYCPICAHGGHASCLTLWHKDHFSSGCCPLDGCGHACLPGRYRSESSISRADEVSRAVGSVSGTSTPRGPGPSEVLQSKAVGMAREVLSAGASILSSSPGRGGERERRKSVKFAKTDD</sequence>
<dbReference type="AlphaFoldDB" id="A0A9P9Y6Z9"/>
<feature type="compositionally biased region" description="Pro residues" evidence="7">
    <location>
        <begin position="862"/>
        <end position="876"/>
    </location>
</feature>
<feature type="region of interest" description="Disordered" evidence="7">
    <location>
        <begin position="1169"/>
        <end position="1195"/>
    </location>
</feature>
<feature type="region of interest" description="Disordered" evidence="7">
    <location>
        <begin position="687"/>
        <end position="732"/>
    </location>
</feature>
<dbReference type="GO" id="GO:0016239">
    <property type="term" value="P:positive regulation of macroautophagy"/>
    <property type="evidence" value="ECO:0007669"/>
    <property type="project" value="TreeGrafter"/>
</dbReference>
<organism evidence="8 9">
    <name type="scientific">Emericellopsis cladophorae</name>
    <dbReference type="NCBI Taxonomy" id="2686198"/>
    <lineage>
        <taxon>Eukaryota</taxon>
        <taxon>Fungi</taxon>
        <taxon>Dikarya</taxon>
        <taxon>Ascomycota</taxon>
        <taxon>Pezizomycotina</taxon>
        <taxon>Sordariomycetes</taxon>
        <taxon>Hypocreomycetidae</taxon>
        <taxon>Hypocreales</taxon>
        <taxon>Bionectriaceae</taxon>
        <taxon>Emericellopsis</taxon>
    </lineage>
</organism>
<feature type="compositionally biased region" description="Polar residues" evidence="7">
    <location>
        <begin position="19"/>
        <end position="30"/>
    </location>
</feature>
<dbReference type="SUPFAM" id="SSF50978">
    <property type="entry name" value="WD40 repeat-like"/>
    <property type="match status" value="1"/>
</dbReference>
<dbReference type="InterPro" id="IPR037590">
    <property type="entry name" value="WDR24"/>
</dbReference>
<evidence type="ECO:0000256" key="5">
    <source>
        <dbReference type="ARBA" id="ARBA00022833"/>
    </source>
</evidence>
<evidence type="ECO:0000256" key="4">
    <source>
        <dbReference type="ARBA" id="ARBA00022771"/>
    </source>
</evidence>
<evidence type="ECO:0000256" key="3">
    <source>
        <dbReference type="ARBA" id="ARBA00022737"/>
    </source>
</evidence>
<feature type="region of interest" description="Disordered" evidence="7">
    <location>
        <begin position="1131"/>
        <end position="1152"/>
    </location>
</feature>
<evidence type="ECO:0000313" key="8">
    <source>
        <dbReference type="EMBL" id="KAI6784631.1"/>
    </source>
</evidence>
<protein>
    <submittedName>
        <fullName evidence="8">WD repeat-containing protein-like protein</fullName>
    </submittedName>
</protein>
<dbReference type="PROSITE" id="PS00678">
    <property type="entry name" value="WD_REPEATS_1"/>
    <property type="match status" value="1"/>
</dbReference>
<feature type="region of interest" description="Disordered" evidence="7">
    <location>
        <begin position="749"/>
        <end position="799"/>
    </location>
</feature>
<feature type="region of interest" description="Disordered" evidence="7">
    <location>
        <begin position="14"/>
        <end position="36"/>
    </location>
</feature>
<evidence type="ECO:0000313" key="9">
    <source>
        <dbReference type="Proteomes" id="UP001055219"/>
    </source>
</evidence>
<dbReference type="InterPro" id="IPR036322">
    <property type="entry name" value="WD40_repeat_dom_sf"/>
</dbReference>
<dbReference type="GO" id="GO:0005829">
    <property type="term" value="C:cytosol"/>
    <property type="evidence" value="ECO:0007669"/>
    <property type="project" value="TreeGrafter"/>
</dbReference>
<evidence type="ECO:0000256" key="1">
    <source>
        <dbReference type="ARBA" id="ARBA00022574"/>
    </source>
</evidence>
<keyword evidence="5" id="KW-0862">Zinc</keyword>
<dbReference type="EMBL" id="JAGIXG020000004">
    <property type="protein sequence ID" value="KAI6784631.1"/>
    <property type="molecule type" value="Genomic_DNA"/>
</dbReference>
<gene>
    <name evidence="8" type="ORF">J7T54_006676</name>
</gene>
<reference evidence="8" key="2">
    <citation type="submission" date="2022-07" db="EMBL/GenBank/DDBJ databases">
        <authorList>
            <person name="Goncalves M.F.M."/>
            <person name="Hilario S."/>
            <person name="Van De Peer Y."/>
            <person name="Esteves A.C."/>
            <person name="Alves A."/>
        </authorList>
    </citation>
    <scope>NUCLEOTIDE SEQUENCE</scope>
    <source>
        <strain evidence="8">MUM 19.33</strain>
    </source>
</reference>